<evidence type="ECO:0000256" key="1">
    <source>
        <dbReference type="SAM" id="MobiDB-lite"/>
    </source>
</evidence>
<keyword evidence="3" id="KW-1185">Reference proteome</keyword>
<feature type="region of interest" description="Disordered" evidence="1">
    <location>
        <begin position="237"/>
        <end position="294"/>
    </location>
</feature>
<feature type="compositionally biased region" description="Low complexity" evidence="1">
    <location>
        <begin position="244"/>
        <end position="266"/>
    </location>
</feature>
<comment type="caution">
    <text evidence="2">The sequence shown here is derived from an EMBL/GenBank/DDBJ whole genome shotgun (WGS) entry which is preliminary data.</text>
</comment>
<dbReference type="EMBL" id="VLKF01000001">
    <property type="protein sequence ID" value="TWH75036.1"/>
    <property type="molecule type" value="Genomic_DNA"/>
</dbReference>
<sequence>MWSLSGAVTGRFAGSPQRFGHAVGPERPGSRSRSVVVLTFLLVRGPFPGRGDYVTEDDMDDAQRVGTGRPAAPAVAPAPARTDGRTTAARREAEVRQALADVPAPRRTVARREADARRAPLPTGHPARRPDQLRRRVDLDALPESASPAPDEYGMSDLAAGLAVGLAVGVLGLRATSTDDATCATAEQSVPFPVRRGLLSRPRALVERASRWGAGPDGAHLAWNRPPQRVYRLTEGAVRPVPQPAAERPAPAPRSSRSARPGSTPSSRRRSPSPPTSAPTCSPARCGWPHRLAG</sequence>
<dbReference type="AlphaFoldDB" id="A0A562IW12"/>
<proteinExistence type="predicted"/>
<feature type="compositionally biased region" description="Low complexity" evidence="1">
    <location>
        <begin position="70"/>
        <end position="87"/>
    </location>
</feature>
<evidence type="ECO:0000313" key="3">
    <source>
        <dbReference type="Proteomes" id="UP000321490"/>
    </source>
</evidence>
<feature type="region of interest" description="Disordered" evidence="1">
    <location>
        <begin position="1"/>
        <end position="30"/>
    </location>
</feature>
<protein>
    <submittedName>
        <fullName evidence="2">Uncharacterized protein</fullName>
    </submittedName>
</protein>
<gene>
    <name evidence="2" type="ORF">JD78_03586</name>
</gene>
<feature type="region of interest" description="Disordered" evidence="1">
    <location>
        <begin position="63"/>
        <end position="135"/>
    </location>
</feature>
<reference evidence="2 3" key="1">
    <citation type="submission" date="2019-07" db="EMBL/GenBank/DDBJ databases">
        <title>R&amp;d 2014.</title>
        <authorList>
            <person name="Klenk H.-P."/>
        </authorList>
    </citation>
    <scope>NUCLEOTIDE SEQUENCE [LARGE SCALE GENOMIC DNA]</scope>
    <source>
        <strain evidence="2 3">DSM 45764</strain>
    </source>
</reference>
<organism evidence="2 3">
    <name type="scientific">Modestobacter roseus</name>
    <dbReference type="NCBI Taxonomy" id="1181884"/>
    <lineage>
        <taxon>Bacteria</taxon>
        <taxon>Bacillati</taxon>
        <taxon>Actinomycetota</taxon>
        <taxon>Actinomycetes</taxon>
        <taxon>Geodermatophilales</taxon>
        <taxon>Geodermatophilaceae</taxon>
        <taxon>Modestobacter</taxon>
    </lineage>
</organism>
<evidence type="ECO:0000313" key="2">
    <source>
        <dbReference type="EMBL" id="TWH75036.1"/>
    </source>
</evidence>
<dbReference type="Proteomes" id="UP000321490">
    <property type="component" value="Unassembled WGS sequence"/>
</dbReference>
<name>A0A562IW12_9ACTN</name>
<accession>A0A562IW12</accession>